<accession>H8WF75</accession>
<protein>
    <submittedName>
        <fullName evidence="3">Uncharacterized protein</fullName>
    </submittedName>
</protein>
<reference evidence="3" key="2">
    <citation type="submission" date="2012-03" db="EMBL/GenBank/DDBJ databases">
        <title>Analysis of the SPI-7 family of integrative and conjugative elements.</title>
        <authorList>
            <person name="Seth-Smith H.M.B."/>
        </authorList>
    </citation>
    <scope>NUCLEOTIDE SEQUENCE</scope>
    <source>
        <strain evidence="3">18</strain>
    </source>
</reference>
<reference evidence="3" key="1">
    <citation type="submission" date="2010-08" db="EMBL/GenBank/DDBJ databases">
        <authorList>
            <person name="Seth-Smith H.M."/>
        </authorList>
    </citation>
    <scope>NUCLEOTIDE SEQUENCE</scope>
    <source>
        <strain evidence="3">18</strain>
    </source>
</reference>
<feature type="region of interest" description="Disordered" evidence="2">
    <location>
        <begin position="143"/>
        <end position="187"/>
    </location>
</feature>
<name>H8WF75_SALHA</name>
<feature type="compositionally biased region" description="Polar residues" evidence="2">
    <location>
        <begin position="163"/>
        <end position="180"/>
    </location>
</feature>
<evidence type="ECO:0000313" key="3">
    <source>
        <dbReference type="EMBL" id="CBW53129.1"/>
    </source>
</evidence>
<sequence>MQLRYPGLWTLSIPDNMTRRINPMNNSSNTTTRNTLSPVESACHALLDFIAREVFENKAPEEDVRERCKVFTALLNEGFKALLDEAGLNLSNLRKQCEELESQITRLDSQSDAICRRGAQIERFIGHHLPFFDLNKVFDTASQSCEPAPSPAQSAVSSSQPSNLSEQGTSQRVSSVQPLQGASDVDE</sequence>
<keyword evidence="1" id="KW-0175">Coiled coil</keyword>
<evidence type="ECO:0000256" key="2">
    <source>
        <dbReference type="SAM" id="MobiDB-lite"/>
    </source>
</evidence>
<dbReference type="EMBL" id="FR686852">
    <property type="protein sequence ID" value="CBW53129.1"/>
    <property type="molecule type" value="Genomic_DNA"/>
</dbReference>
<feature type="compositionally biased region" description="Low complexity" evidence="2">
    <location>
        <begin position="151"/>
        <end position="162"/>
    </location>
</feature>
<organism evidence="3">
    <name type="scientific">Salmonella hadar</name>
    <dbReference type="NCBI Taxonomy" id="149385"/>
    <lineage>
        <taxon>Bacteria</taxon>
        <taxon>Pseudomonadati</taxon>
        <taxon>Pseudomonadota</taxon>
        <taxon>Gammaproteobacteria</taxon>
        <taxon>Enterobacterales</taxon>
        <taxon>Enterobacteriaceae</taxon>
        <taxon>Salmonella</taxon>
    </lineage>
</organism>
<evidence type="ECO:0000256" key="1">
    <source>
        <dbReference type="SAM" id="Coils"/>
    </source>
</evidence>
<gene>
    <name evidence="3" type="ORF">SHAD28793</name>
</gene>
<proteinExistence type="predicted"/>
<feature type="coiled-coil region" evidence="1">
    <location>
        <begin position="83"/>
        <end position="110"/>
    </location>
</feature>
<dbReference type="AlphaFoldDB" id="H8WF75"/>